<reference evidence="1 2" key="1">
    <citation type="submission" date="2019-10" db="EMBL/GenBank/DDBJ databases">
        <title>Taxonomy of Antarctic Massilia spp.: description of Massilia rubra sp. nov., Massilia aquatica sp. nov., Massilia mucilaginosa sp. nov., Massilia frigida sp. nov. isolated from streams, lakes and regoliths.</title>
        <authorList>
            <person name="Holochova P."/>
            <person name="Sedlacek I."/>
            <person name="Kralova S."/>
            <person name="Maslanova I."/>
            <person name="Busse H.-J."/>
            <person name="Stankova E."/>
            <person name="Vrbovska V."/>
            <person name="Kovarovic V."/>
            <person name="Bartak M."/>
            <person name="Svec P."/>
            <person name="Pantucek R."/>
        </authorList>
    </citation>
    <scope>NUCLEOTIDE SEQUENCE [LARGE SCALE GENOMIC DNA]</scope>
    <source>
        <strain evidence="1 2">CCM 8733</strain>
    </source>
</reference>
<name>A0ABX0NYZ1_9BURK</name>
<dbReference type="RefSeq" id="WP_166880901.1">
    <property type="nucleotide sequence ID" value="NZ_WHJH01000042.1"/>
</dbReference>
<accession>A0ABX0NYZ1</accession>
<proteinExistence type="predicted"/>
<sequence length="148" mass="16077">MLPTFPHSPDAFWLACPASEAAITVQPYLSPFGETGELLCHAGGVLIGRLSKHHHAASGSLSITLLPRLDRMRPYDWPAAGDFLHALLGILRDVPTAVLCCERDTDQADVDQLGSYADVEQALQLVMRYCQDGNSACPNFIYSQPALP</sequence>
<organism evidence="1 2">
    <name type="scientific">Massilia mucilaginosa</name>
    <dbReference type="NCBI Taxonomy" id="2609282"/>
    <lineage>
        <taxon>Bacteria</taxon>
        <taxon>Pseudomonadati</taxon>
        <taxon>Pseudomonadota</taxon>
        <taxon>Betaproteobacteria</taxon>
        <taxon>Burkholderiales</taxon>
        <taxon>Oxalobacteraceae</taxon>
        <taxon>Telluria group</taxon>
        <taxon>Massilia</taxon>
    </lineage>
</organism>
<evidence type="ECO:0000313" key="2">
    <source>
        <dbReference type="Proteomes" id="UP000609726"/>
    </source>
</evidence>
<gene>
    <name evidence="1" type="ORF">F2P45_24925</name>
</gene>
<dbReference type="EMBL" id="WHJH01000042">
    <property type="protein sequence ID" value="NHZ92223.1"/>
    <property type="molecule type" value="Genomic_DNA"/>
</dbReference>
<protein>
    <submittedName>
        <fullName evidence="1">Uncharacterized protein</fullName>
    </submittedName>
</protein>
<comment type="caution">
    <text evidence="1">The sequence shown here is derived from an EMBL/GenBank/DDBJ whole genome shotgun (WGS) entry which is preliminary data.</text>
</comment>
<keyword evidence="2" id="KW-1185">Reference proteome</keyword>
<dbReference type="Proteomes" id="UP000609726">
    <property type="component" value="Unassembled WGS sequence"/>
</dbReference>
<evidence type="ECO:0000313" key="1">
    <source>
        <dbReference type="EMBL" id="NHZ92223.1"/>
    </source>
</evidence>